<evidence type="ECO:0008006" key="5">
    <source>
        <dbReference type="Google" id="ProtNLM"/>
    </source>
</evidence>
<evidence type="ECO:0000256" key="1">
    <source>
        <dbReference type="ARBA" id="ARBA00006484"/>
    </source>
</evidence>
<evidence type="ECO:0000313" key="4">
    <source>
        <dbReference type="Proteomes" id="UP000245535"/>
    </source>
</evidence>
<dbReference type="EMBL" id="QGDO01000005">
    <property type="protein sequence ID" value="PWJ40141.1"/>
    <property type="molecule type" value="Genomic_DNA"/>
</dbReference>
<dbReference type="SUPFAM" id="SSF51735">
    <property type="entry name" value="NAD(P)-binding Rossmann-fold domains"/>
    <property type="match status" value="1"/>
</dbReference>
<dbReference type="OrthoDB" id="9808814at2"/>
<evidence type="ECO:0000256" key="2">
    <source>
        <dbReference type="ARBA" id="ARBA00023002"/>
    </source>
</evidence>
<dbReference type="GO" id="GO:0016491">
    <property type="term" value="F:oxidoreductase activity"/>
    <property type="evidence" value="ECO:0007669"/>
    <property type="project" value="UniProtKB-KW"/>
</dbReference>
<reference evidence="3 4" key="1">
    <citation type="submission" date="2018-03" db="EMBL/GenBank/DDBJ databases">
        <title>Genomic Encyclopedia of Archaeal and Bacterial Type Strains, Phase II (KMG-II): from individual species to whole genera.</title>
        <authorList>
            <person name="Goeker M."/>
        </authorList>
    </citation>
    <scope>NUCLEOTIDE SEQUENCE [LARGE SCALE GENOMIC DNA]</scope>
    <source>
        <strain evidence="3 4">DSM 28229</strain>
    </source>
</reference>
<keyword evidence="2" id="KW-0560">Oxidoreductase</keyword>
<comment type="caution">
    <text evidence="3">The sequence shown here is derived from an EMBL/GenBank/DDBJ whole genome shotgun (WGS) entry which is preliminary data.</text>
</comment>
<evidence type="ECO:0000313" key="3">
    <source>
        <dbReference type="EMBL" id="PWJ40141.1"/>
    </source>
</evidence>
<accession>A0A315Z7W7</accession>
<dbReference type="Proteomes" id="UP000245535">
    <property type="component" value="Unassembled WGS sequence"/>
</dbReference>
<dbReference type="Gene3D" id="3.40.50.720">
    <property type="entry name" value="NAD(P)-binding Rossmann-like Domain"/>
    <property type="match status" value="1"/>
</dbReference>
<name>A0A315Z7W7_SEDFL</name>
<dbReference type="InterPro" id="IPR036291">
    <property type="entry name" value="NAD(P)-bd_dom_sf"/>
</dbReference>
<dbReference type="RefSeq" id="WP_109620602.1">
    <property type="nucleotide sequence ID" value="NZ_QGDO01000005.1"/>
</dbReference>
<keyword evidence="4" id="KW-1185">Reference proteome</keyword>
<proteinExistence type="inferred from homology"/>
<protein>
    <recommendedName>
        <fullName evidence="5">NAD(P)-dependent dehydrogenase (Short-subunit alcohol dehydrogenase family)</fullName>
    </recommendedName>
</protein>
<dbReference type="PANTHER" id="PTHR24320:SF152">
    <property type="entry name" value="SHORT-CHAIN DEHYDROGENASE_REDUCTASE FAMILY PROTEIN"/>
    <property type="match status" value="1"/>
</dbReference>
<dbReference type="PANTHER" id="PTHR24320">
    <property type="entry name" value="RETINOL DEHYDROGENASE"/>
    <property type="match status" value="1"/>
</dbReference>
<gene>
    <name evidence="3" type="ORF">BC781_105209</name>
</gene>
<sequence length="323" mass="35562">MNKSVFITGANGGMGIETIKKLIDQKVKRIVMACRTDQKAVNARSEVITTSNTSDTKLEAYGGFDMTNPTAIELAVNSLPSNQVFDIVFLQAGGVIFTKEFQYIQISGLKFEKTIFQNVIGPYITLFHLYRRGLIAPDARIVYAGGEGARGIPGMMEKPEFQSTKKLSDYILGKNIHQKYNPMSAMGISKLMGALMVTKLSKTLPQTSEILWFSPGLTYGTNGLASKPKLERWFLEKVGFGMMALLGMAQSPERAAQKYVDSLTAKVGKNGDIIGAPQGKALGKLSDQKPMNSAFTDQNLIDEFWKILSENFSPIDFKSDIRV</sequence>
<dbReference type="AlphaFoldDB" id="A0A315Z7W7"/>
<organism evidence="3 4">
    <name type="scientific">Sediminitomix flava</name>
    <dbReference type="NCBI Taxonomy" id="379075"/>
    <lineage>
        <taxon>Bacteria</taxon>
        <taxon>Pseudomonadati</taxon>
        <taxon>Bacteroidota</taxon>
        <taxon>Cytophagia</taxon>
        <taxon>Cytophagales</taxon>
        <taxon>Flammeovirgaceae</taxon>
        <taxon>Sediminitomix</taxon>
    </lineage>
</organism>
<comment type="similarity">
    <text evidence="1">Belongs to the short-chain dehydrogenases/reductases (SDR) family.</text>
</comment>